<proteinExistence type="predicted"/>
<dbReference type="EMBL" id="JBHSDU010000003">
    <property type="protein sequence ID" value="MFC4311115.1"/>
    <property type="molecule type" value="Genomic_DNA"/>
</dbReference>
<comment type="caution">
    <text evidence="2">The sequence shown here is derived from an EMBL/GenBank/DDBJ whole genome shotgun (WGS) entry which is preliminary data.</text>
</comment>
<gene>
    <name evidence="2" type="ORF">ACFPN2_18605</name>
</gene>
<feature type="transmembrane region" description="Helical" evidence="1">
    <location>
        <begin position="89"/>
        <end position="111"/>
    </location>
</feature>
<protein>
    <recommendedName>
        <fullName evidence="4">DUF2975 domain-containing protein</fullName>
    </recommendedName>
</protein>
<reference evidence="3" key="1">
    <citation type="journal article" date="2019" name="Int. J. Syst. Evol. Microbiol.">
        <title>The Global Catalogue of Microorganisms (GCM) 10K type strain sequencing project: providing services to taxonomists for standard genome sequencing and annotation.</title>
        <authorList>
            <consortium name="The Broad Institute Genomics Platform"/>
            <consortium name="The Broad Institute Genome Sequencing Center for Infectious Disease"/>
            <person name="Wu L."/>
            <person name="Ma J."/>
        </authorList>
    </citation>
    <scope>NUCLEOTIDE SEQUENCE [LARGE SCALE GENOMIC DNA]</scope>
    <source>
        <strain evidence="3">CGMCC 1.10759</strain>
    </source>
</reference>
<evidence type="ECO:0000313" key="2">
    <source>
        <dbReference type="EMBL" id="MFC4311115.1"/>
    </source>
</evidence>
<keyword evidence="3" id="KW-1185">Reference proteome</keyword>
<organism evidence="2 3">
    <name type="scientific">Steroidobacter flavus</name>
    <dbReference type="NCBI Taxonomy" id="1842136"/>
    <lineage>
        <taxon>Bacteria</taxon>
        <taxon>Pseudomonadati</taxon>
        <taxon>Pseudomonadota</taxon>
        <taxon>Gammaproteobacteria</taxon>
        <taxon>Steroidobacterales</taxon>
        <taxon>Steroidobacteraceae</taxon>
        <taxon>Steroidobacter</taxon>
    </lineage>
</organism>
<keyword evidence="1" id="KW-0812">Transmembrane</keyword>
<sequence>MTPHQILIVGIRLLVIFWLLSVLGQAGAILTTVENMGVTSTPFVISVGLQFVAIVVLWLFPATLATKLLRSGNVPVQASTVAFDEWRDLVFVGVGIFVLARALPNVIYWAILAAAPANALPDFTFEQKANAFSTVVELAIGLTLTLGATGLSSLIQKGRRAGLSAQQRAGD</sequence>
<dbReference type="RefSeq" id="WP_380599166.1">
    <property type="nucleotide sequence ID" value="NZ_JBHSDU010000003.1"/>
</dbReference>
<name>A0ABV8SWJ3_9GAMM</name>
<keyword evidence="1" id="KW-0472">Membrane</keyword>
<keyword evidence="1" id="KW-1133">Transmembrane helix</keyword>
<feature type="transmembrane region" description="Helical" evidence="1">
    <location>
        <begin position="44"/>
        <end position="69"/>
    </location>
</feature>
<feature type="transmembrane region" description="Helical" evidence="1">
    <location>
        <begin position="131"/>
        <end position="155"/>
    </location>
</feature>
<accession>A0ABV8SWJ3</accession>
<evidence type="ECO:0008006" key="4">
    <source>
        <dbReference type="Google" id="ProtNLM"/>
    </source>
</evidence>
<evidence type="ECO:0000256" key="1">
    <source>
        <dbReference type="SAM" id="Phobius"/>
    </source>
</evidence>
<evidence type="ECO:0000313" key="3">
    <source>
        <dbReference type="Proteomes" id="UP001595904"/>
    </source>
</evidence>
<dbReference type="Proteomes" id="UP001595904">
    <property type="component" value="Unassembled WGS sequence"/>
</dbReference>